<dbReference type="GO" id="GO:0003700">
    <property type="term" value="F:DNA-binding transcription factor activity"/>
    <property type="evidence" value="ECO:0007669"/>
    <property type="project" value="InterPro"/>
</dbReference>
<proteinExistence type="predicted"/>
<dbReference type="PROSITE" id="PS50011">
    <property type="entry name" value="PROTEIN_KINASE_DOM"/>
    <property type="match status" value="1"/>
</dbReference>
<dbReference type="InterPro" id="IPR011009">
    <property type="entry name" value="Kinase-like_dom_sf"/>
</dbReference>
<keyword evidence="1" id="KW-0539">Nucleus</keyword>
<dbReference type="STRING" id="60169.A0A1V6NC10"/>
<feature type="region of interest" description="Disordered" evidence="2">
    <location>
        <begin position="248"/>
        <end position="297"/>
    </location>
</feature>
<dbReference type="InterPro" id="IPR050987">
    <property type="entry name" value="AtrR-like"/>
</dbReference>
<dbReference type="SMART" id="SM00906">
    <property type="entry name" value="Fungal_trans"/>
    <property type="match status" value="1"/>
</dbReference>
<feature type="compositionally biased region" description="Basic residues" evidence="2">
    <location>
        <begin position="251"/>
        <end position="266"/>
    </location>
</feature>
<dbReference type="GO" id="GO:0004672">
    <property type="term" value="F:protein kinase activity"/>
    <property type="evidence" value="ECO:0007669"/>
    <property type="project" value="InterPro"/>
</dbReference>
<dbReference type="GO" id="GO:0008270">
    <property type="term" value="F:zinc ion binding"/>
    <property type="evidence" value="ECO:0007669"/>
    <property type="project" value="InterPro"/>
</dbReference>
<dbReference type="PANTHER" id="PTHR46910:SF8">
    <property type="entry name" value="ZN(II)2CYS6 TRANSCRIPTION FACTOR (EUROFUNG)"/>
    <property type="match status" value="1"/>
</dbReference>
<dbReference type="Pfam" id="PF04082">
    <property type="entry name" value="Fungal_trans"/>
    <property type="match status" value="1"/>
</dbReference>
<dbReference type="InterPro" id="IPR007219">
    <property type="entry name" value="XnlR_reg_dom"/>
</dbReference>
<dbReference type="Proteomes" id="UP000191408">
    <property type="component" value="Unassembled WGS sequence"/>
</dbReference>
<dbReference type="InterPro" id="IPR000719">
    <property type="entry name" value="Prot_kinase_dom"/>
</dbReference>
<gene>
    <name evidence="4" type="ORF">PENPOL_c013G09292</name>
</gene>
<feature type="compositionally biased region" description="Polar residues" evidence="2">
    <location>
        <begin position="275"/>
        <end position="292"/>
    </location>
</feature>
<comment type="caution">
    <text evidence="4">The sequence shown here is derived from an EMBL/GenBank/DDBJ whole genome shotgun (WGS) entry which is preliminary data.</text>
</comment>
<dbReference type="OrthoDB" id="6486656at2759"/>
<dbReference type="PANTHER" id="PTHR46910">
    <property type="entry name" value="TRANSCRIPTION FACTOR PDR1"/>
    <property type="match status" value="1"/>
</dbReference>
<dbReference type="GO" id="GO:0006351">
    <property type="term" value="P:DNA-templated transcription"/>
    <property type="evidence" value="ECO:0007669"/>
    <property type="project" value="InterPro"/>
</dbReference>
<evidence type="ECO:0000256" key="2">
    <source>
        <dbReference type="SAM" id="MobiDB-lite"/>
    </source>
</evidence>
<evidence type="ECO:0000313" key="4">
    <source>
        <dbReference type="EMBL" id="OQD62258.1"/>
    </source>
</evidence>
<reference evidence="5" key="1">
    <citation type="journal article" date="2017" name="Nat. Microbiol.">
        <title>Global analysis of biosynthetic gene clusters reveals vast potential of secondary metabolite production in Penicillium species.</title>
        <authorList>
            <person name="Nielsen J.C."/>
            <person name="Grijseels S."/>
            <person name="Prigent S."/>
            <person name="Ji B."/>
            <person name="Dainat J."/>
            <person name="Nielsen K.F."/>
            <person name="Frisvad J.C."/>
            <person name="Workman M."/>
            <person name="Nielsen J."/>
        </authorList>
    </citation>
    <scope>NUCLEOTIDE SEQUENCE [LARGE SCALE GENOMIC DNA]</scope>
    <source>
        <strain evidence="5">IBT 4502</strain>
    </source>
</reference>
<protein>
    <recommendedName>
        <fullName evidence="3">Protein kinase domain-containing protein</fullName>
    </recommendedName>
</protein>
<accession>A0A1V6NC10</accession>
<dbReference type="Gene3D" id="1.10.510.10">
    <property type="entry name" value="Transferase(Phosphotransferase) domain 1"/>
    <property type="match status" value="1"/>
</dbReference>
<keyword evidence="5" id="KW-1185">Reference proteome</keyword>
<dbReference type="GO" id="GO:0005524">
    <property type="term" value="F:ATP binding"/>
    <property type="evidence" value="ECO:0007669"/>
    <property type="project" value="InterPro"/>
</dbReference>
<dbReference type="SUPFAM" id="SSF56112">
    <property type="entry name" value="Protein kinase-like (PK-like)"/>
    <property type="match status" value="1"/>
</dbReference>
<dbReference type="GO" id="GO:0003677">
    <property type="term" value="F:DNA binding"/>
    <property type="evidence" value="ECO:0007669"/>
    <property type="project" value="InterPro"/>
</dbReference>
<name>A0A1V6NC10_PENPO</name>
<evidence type="ECO:0000259" key="3">
    <source>
        <dbReference type="PROSITE" id="PS50011"/>
    </source>
</evidence>
<feature type="region of interest" description="Disordered" evidence="2">
    <location>
        <begin position="732"/>
        <end position="752"/>
    </location>
</feature>
<sequence length="1000" mass="111168">MVPTRLANEYASLKVSVRIDNNNAEPSPVLNEINMLQRLKQFADKDHPGLHFTRLARDIFETESPAGRHHCIAYKPQGNSVRTLQEAFPNAMIPKTLVKSLIHRLFISVNWLHATCGVAHTDISPQNVLMKIDDDTSLQDIEDQESQDPSLPITSTIYGAMPIVVYKSRPTMLALSGNPILTDYGHMRLVEGCVNQDWWMSDLYRAPEVLLHLPWGFPADIWSIGVMCDPVRPCSVCIRANVDCQPLPNTRPRRATLPKRLASKRNSRTDRHRSNLSSVTPTEKSPDGNGSSHGEILPDQSRVIDAHPRGDDADFAAGGIDLPSSLNCGEAESAIGIARRICQLGSHNIDEQTTSAIPGYQASTGGSMVNPATGQRIPISSILRQPFPPMEHVYSLLEDYFDAVHWFSLAIYEPKFRKSLLSIADGSAHPSQRPFLVLLAMMLAMASWYRSQRGCTDPADNSDDMKKLSADLLGLVESNLVELMDQPSVTSAQTCILLGSHHVYHGRPNLSFSLLGATIKMAQSLGMHRGLQRGDFENIEERKRVWWTIYTWDRFASITYGRPLGINDKDCNLDMPADVFENPNFVAPASGEASPICYSTYQRELNQLYLIASPALKTVFGSRTLRTSEQLNGDTYFALVRHVTENLQKWRACLPSHLGLDLNRDFNPDDRPSMRAYALQSLSLQLTYDNVLIVLHRPLLARQVDHLYTVNKQSPEESRADNIMYNPTTAPSVAQSHLSPDSAFPNTQTTSPDLWMNAATRTSRVTELPALAQLATDSHLCAFLAINLFNAAIVLAVMALSEPLSDTAQEVKRTITRILRLEDLLGRRSALSKQSTAVLKNVVIMLLRRESTAMLAPITATSQVMGHQPLQTLADPSLISVEDTLRMPLDATWDSRNPLARDQRLPDLSRADRLNNSLTSVQYALGPGDRSAGVPTGGDNIQLGEFVEPGMQTHEAWQLPAEYDWNMPGLSREPVENNHQDSVEGGLYWLWDMTWNEVGG</sequence>
<organism evidence="4 5">
    <name type="scientific">Penicillium polonicum</name>
    <dbReference type="NCBI Taxonomy" id="60169"/>
    <lineage>
        <taxon>Eukaryota</taxon>
        <taxon>Fungi</taxon>
        <taxon>Dikarya</taxon>
        <taxon>Ascomycota</taxon>
        <taxon>Pezizomycotina</taxon>
        <taxon>Eurotiomycetes</taxon>
        <taxon>Eurotiomycetidae</taxon>
        <taxon>Eurotiales</taxon>
        <taxon>Aspergillaceae</taxon>
        <taxon>Penicillium</taxon>
    </lineage>
</organism>
<dbReference type="Gene3D" id="3.30.200.20">
    <property type="entry name" value="Phosphorylase Kinase, domain 1"/>
    <property type="match status" value="1"/>
</dbReference>
<dbReference type="AlphaFoldDB" id="A0A1V6NC10"/>
<evidence type="ECO:0000256" key="1">
    <source>
        <dbReference type="ARBA" id="ARBA00023242"/>
    </source>
</evidence>
<dbReference type="CDD" id="cd12148">
    <property type="entry name" value="fungal_TF_MHR"/>
    <property type="match status" value="1"/>
</dbReference>
<evidence type="ECO:0000313" key="5">
    <source>
        <dbReference type="Proteomes" id="UP000191408"/>
    </source>
</evidence>
<dbReference type="EMBL" id="MDYM01000013">
    <property type="protein sequence ID" value="OQD62258.1"/>
    <property type="molecule type" value="Genomic_DNA"/>
</dbReference>
<feature type="domain" description="Protein kinase" evidence="3">
    <location>
        <begin position="1"/>
        <end position="436"/>
    </location>
</feature>